<feature type="transmembrane region" description="Helical" evidence="1">
    <location>
        <begin position="41"/>
        <end position="60"/>
    </location>
</feature>
<comment type="caution">
    <text evidence="2">The sequence shown here is derived from an EMBL/GenBank/DDBJ whole genome shotgun (WGS) entry which is preliminary data.</text>
</comment>
<dbReference type="Pfam" id="PF10861">
    <property type="entry name" value="DUF2784"/>
    <property type="match status" value="1"/>
</dbReference>
<protein>
    <submittedName>
        <fullName evidence="2">DUF2784 domain-containing protein</fullName>
    </submittedName>
</protein>
<dbReference type="AlphaFoldDB" id="A0A831XLP0"/>
<keyword evidence="1" id="KW-0812">Transmembrane</keyword>
<feature type="transmembrane region" description="Helical" evidence="1">
    <location>
        <begin position="6"/>
        <end position="29"/>
    </location>
</feature>
<dbReference type="EMBL" id="DSOV01000025">
    <property type="protein sequence ID" value="HEN42011.1"/>
    <property type="molecule type" value="Genomic_DNA"/>
</dbReference>
<feature type="transmembrane region" description="Helical" evidence="1">
    <location>
        <begin position="95"/>
        <end position="116"/>
    </location>
</feature>
<proteinExistence type="predicted"/>
<keyword evidence="1" id="KW-0472">Membrane</keyword>
<reference evidence="2" key="1">
    <citation type="journal article" date="2020" name="mSystems">
        <title>Genome- and Community-Level Interaction Insights into Carbon Utilization and Element Cycling Functions of Hydrothermarchaeota in Hydrothermal Sediment.</title>
        <authorList>
            <person name="Zhou Z."/>
            <person name="Liu Y."/>
            <person name="Xu W."/>
            <person name="Pan J."/>
            <person name="Luo Z.H."/>
            <person name="Li M."/>
        </authorList>
    </citation>
    <scope>NUCLEOTIDE SEQUENCE [LARGE SCALE GENOMIC DNA]</scope>
    <source>
        <strain evidence="2">SpSt-349</strain>
    </source>
</reference>
<evidence type="ECO:0000313" key="2">
    <source>
        <dbReference type="EMBL" id="HEN42011.1"/>
    </source>
</evidence>
<sequence>MAYSLLADAVVLAHGLFVLFVVLGGVAVLRWRRLAWLHLPAALWGAFIELTGGGCPLTHLEVWLRRRAGESGYEGGFIEHYLMPLIYPPGLTRQWQIALGLLVAVLNLAVYGVFLWRRRRGNNGNII</sequence>
<organism evidence="2">
    <name type="scientific">Geobacter metallireducens</name>
    <dbReference type="NCBI Taxonomy" id="28232"/>
    <lineage>
        <taxon>Bacteria</taxon>
        <taxon>Pseudomonadati</taxon>
        <taxon>Thermodesulfobacteriota</taxon>
        <taxon>Desulfuromonadia</taxon>
        <taxon>Geobacterales</taxon>
        <taxon>Geobacteraceae</taxon>
        <taxon>Geobacter</taxon>
    </lineage>
</organism>
<name>A0A831XLP0_GEOME</name>
<gene>
    <name evidence="2" type="ORF">ENQ87_06480</name>
</gene>
<evidence type="ECO:0000256" key="1">
    <source>
        <dbReference type="SAM" id="Phobius"/>
    </source>
</evidence>
<dbReference type="InterPro" id="IPR021218">
    <property type="entry name" value="DUF2784"/>
</dbReference>
<keyword evidence="1" id="KW-1133">Transmembrane helix</keyword>
<accession>A0A831XLP0</accession>